<protein>
    <recommendedName>
        <fullName evidence="6">FAM193 C-terminal domain-containing protein</fullName>
    </recommendedName>
</protein>
<feature type="compositionally biased region" description="Polar residues" evidence="5">
    <location>
        <begin position="830"/>
        <end position="841"/>
    </location>
</feature>
<feature type="region of interest" description="Disordered" evidence="5">
    <location>
        <begin position="627"/>
        <end position="666"/>
    </location>
</feature>
<dbReference type="Proteomes" id="UP001152799">
    <property type="component" value="Chromosome 1"/>
</dbReference>
<feature type="region of interest" description="Disordered" evidence="5">
    <location>
        <begin position="975"/>
        <end position="1007"/>
    </location>
</feature>
<feature type="compositionally biased region" description="Basic and acidic residues" evidence="5">
    <location>
        <begin position="475"/>
        <end position="485"/>
    </location>
</feature>
<feature type="domain" description="FAM193 C-terminal" evidence="6">
    <location>
        <begin position="1180"/>
        <end position="1232"/>
    </location>
</feature>
<feature type="compositionally biased region" description="Basic and acidic residues" evidence="5">
    <location>
        <begin position="492"/>
        <end position="521"/>
    </location>
</feature>
<gene>
    <name evidence="7" type="ORF">CEUTPL_LOCUS562</name>
</gene>
<keyword evidence="2" id="KW-0597">Phosphoprotein</keyword>
<dbReference type="PANTHER" id="PTHR15109">
    <property type="entry name" value="AGAP004327-PA"/>
    <property type="match status" value="1"/>
</dbReference>
<evidence type="ECO:0000256" key="5">
    <source>
        <dbReference type="SAM" id="MobiDB-lite"/>
    </source>
</evidence>
<reference evidence="7" key="1">
    <citation type="submission" date="2022-01" db="EMBL/GenBank/DDBJ databases">
        <authorList>
            <person name="King R."/>
        </authorList>
    </citation>
    <scope>NUCLEOTIDE SEQUENCE</scope>
</reference>
<accession>A0A9P0DJB1</accession>
<name>A0A9P0DJB1_9CUCU</name>
<evidence type="ECO:0000313" key="7">
    <source>
        <dbReference type="EMBL" id="CAH1121443.1"/>
    </source>
</evidence>
<evidence type="ECO:0000256" key="3">
    <source>
        <dbReference type="ARBA" id="ARBA00023054"/>
    </source>
</evidence>
<feature type="compositionally biased region" description="Basic and acidic residues" evidence="5">
    <location>
        <begin position="904"/>
        <end position="919"/>
    </location>
</feature>
<comment type="similarity">
    <text evidence="1">Belongs to the FAM193 family.</text>
</comment>
<feature type="region of interest" description="Disordered" evidence="5">
    <location>
        <begin position="829"/>
        <end position="858"/>
    </location>
</feature>
<feature type="compositionally biased region" description="Basic residues" evidence="5">
    <location>
        <begin position="981"/>
        <end position="995"/>
    </location>
</feature>
<feature type="compositionally biased region" description="Basic and acidic residues" evidence="5">
    <location>
        <begin position="627"/>
        <end position="648"/>
    </location>
</feature>
<dbReference type="PANTHER" id="PTHR15109:SF4">
    <property type="entry name" value="FAM193 C-TERMINAL DOMAIN-CONTAINING PROTEIN"/>
    <property type="match status" value="1"/>
</dbReference>
<feature type="region of interest" description="Disordered" evidence="5">
    <location>
        <begin position="475"/>
        <end position="521"/>
    </location>
</feature>
<evidence type="ECO:0000313" key="8">
    <source>
        <dbReference type="Proteomes" id="UP001152799"/>
    </source>
</evidence>
<feature type="coiled-coil region" evidence="4">
    <location>
        <begin position="684"/>
        <end position="769"/>
    </location>
</feature>
<dbReference type="Pfam" id="PF15914">
    <property type="entry name" value="FAM193_C"/>
    <property type="match status" value="1"/>
</dbReference>
<dbReference type="AlphaFoldDB" id="A0A9P0DJB1"/>
<keyword evidence="8" id="KW-1185">Reference proteome</keyword>
<dbReference type="OrthoDB" id="10044608at2759"/>
<keyword evidence="3 4" id="KW-0175">Coiled coil</keyword>
<evidence type="ECO:0000256" key="2">
    <source>
        <dbReference type="ARBA" id="ARBA00022553"/>
    </source>
</evidence>
<dbReference type="EMBL" id="OU892277">
    <property type="protein sequence ID" value="CAH1121443.1"/>
    <property type="molecule type" value="Genomic_DNA"/>
</dbReference>
<dbReference type="InterPro" id="IPR031802">
    <property type="entry name" value="FAM193_C"/>
</dbReference>
<organism evidence="7 8">
    <name type="scientific">Ceutorhynchus assimilis</name>
    <name type="common">cabbage seed weevil</name>
    <dbReference type="NCBI Taxonomy" id="467358"/>
    <lineage>
        <taxon>Eukaryota</taxon>
        <taxon>Metazoa</taxon>
        <taxon>Ecdysozoa</taxon>
        <taxon>Arthropoda</taxon>
        <taxon>Hexapoda</taxon>
        <taxon>Insecta</taxon>
        <taxon>Pterygota</taxon>
        <taxon>Neoptera</taxon>
        <taxon>Endopterygota</taxon>
        <taxon>Coleoptera</taxon>
        <taxon>Polyphaga</taxon>
        <taxon>Cucujiformia</taxon>
        <taxon>Curculionidae</taxon>
        <taxon>Ceutorhynchinae</taxon>
        <taxon>Ceutorhynchus</taxon>
    </lineage>
</organism>
<sequence>MSSPSGGPSREDLEKQDALFRFIDLMVRQTCRRAYYEKELLIKASKDDEESIYSNDYLTKIYGKPREYIYQLVKNPKKTLKGLRVDNVEFLERDEDGYTQIEEKMLLDFVKKVHEHAPKAHLVWIDLQHYLFYAYRRFASWSPKAATETLSSYFVCEMRELINCLRTEDESQLWLRVFTLLREYCIFAQWHYSHNDKEEALAKFIIYYEAMLTAAKSLLPVFVDFENILYKNYGVCWIDFNTFIFIRFFYESDRVKIKVDECIKTKKSPGDTPQTFALLNKIRKTWSTHHTQTSLINEAGKLPENSVEALKEKKLLSLHKELLSATFWVDRSEELKQNIDLSRMDHNLFDLLRDRHFYPEGPGLNKNGQCICEECLIAKYKIYLDSNDDFSCIATEERTTFCRKCKSIVDLDLFHRHLNRHTDDIPLQKEIPKQNLTHPSIDKIDFPIVSTSDPTSLCEMFSDKLKISGGESLHSIEHNKPKKQDPNLTKTTNHEKLVQSKKDSKSGEKVKNGRSPSLRDELIANGFGKALGDGSNQLASPHVTAEKLAEVELMLRELRKLGHKPSHTMLCKSGGSVSEEFEVATPHDEHLQPKKCDCTYCEVFGGTKVVQPRTRLKIRLCKRREHKKENDIDQKITPEENNRPKTDNRVPVPPSPDSSDFEAEKNNEVRGLVNYIVGSEAKTKAELAQKKAAKKARQREKKEQEKLQGELEIQRKLEEQIRQEEERQEILKMQREKLEEEKKLEETKLKKKLKKIRQAEKRQAIAQQKDPIEETMPAWVTIKRPPGGENGAPSVIITLQGCTPIQDKLLTSLVEKPADVEMQNMDIKAPSTTKTSTTESNGVKKKIKNMKPNPEPLEAHQLSISPKLISKGVTVTLAVDKNPVPIEPKPIIIDPFQGQRRKIKEKEEKREREPTEEEIRSLGNLRLPPGITLTKIEGPVSNLNYSESDSANRSSMMSKSGVIVVDTEKLIKKNEAEALKHPTKLSKNKKNKKKSGGQMKTETKDKPKMVTLKNPMFQKLQSQNLSKTALAPIEELAPAAIFTTENGMVTIRSSRLQQSLKNDLSKPPTSAPLGMPSNPNLLPEMSNFLNPNHLRPTVSSNNIEEPMELESKKTTIAPIDAQEILLGLPGIEITKIEKNAKPENMRPNNSCQNAEVSIIPSNGPEFNLDFDKDDDWLYDDNIFKPRDVLEDDMDDEELEIEEFKRFCQESSIPPKEKTVAHFNVADIILKNKLK</sequence>
<proteinExistence type="inferred from homology"/>
<dbReference type="InterPro" id="IPR029717">
    <property type="entry name" value="FAM193"/>
</dbReference>
<evidence type="ECO:0000256" key="4">
    <source>
        <dbReference type="SAM" id="Coils"/>
    </source>
</evidence>
<evidence type="ECO:0000259" key="6">
    <source>
        <dbReference type="Pfam" id="PF15914"/>
    </source>
</evidence>
<feature type="region of interest" description="Disordered" evidence="5">
    <location>
        <begin position="900"/>
        <end position="919"/>
    </location>
</feature>
<evidence type="ECO:0000256" key="1">
    <source>
        <dbReference type="ARBA" id="ARBA00009689"/>
    </source>
</evidence>